<dbReference type="FunFam" id="2.30.170.20:FF:000001">
    <property type="entry name" value="probable ribosome biogenesis protein RLP24"/>
    <property type="match status" value="1"/>
</dbReference>
<dbReference type="InterPro" id="IPR011017">
    <property type="entry name" value="TRASH_dom"/>
</dbReference>
<dbReference type="Proteomes" id="UP000322873">
    <property type="component" value="Unassembled WGS sequence"/>
</dbReference>
<evidence type="ECO:0000256" key="1">
    <source>
        <dbReference type="ARBA" id="ARBA00005647"/>
    </source>
</evidence>
<dbReference type="Gene3D" id="2.30.170.20">
    <property type="entry name" value="Ribosomal protein L24e"/>
    <property type="match status" value="1"/>
</dbReference>
<dbReference type="PANTHER" id="PTHR10792:SF8">
    <property type="entry name" value="RIBOSOME BIOGENESIS PROTEIN RLP24-RELATED"/>
    <property type="match status" value="1"/>
</dbReference>
<accession>A0A5M9JLA1</accession>
<protein>
    <recommendedName>
        <fullName evidence="2">Ribosome biogenesis protein RLP24</fullName>
    </recommendedName>
</protein>
<comment type="caution">
    <text evidence="5">The sequence shown here is derived from an EMBL/GenBank/DDBJ whole genome shotgun (WGS) entry which is preliminary data.</text>
</comment>
<dbReference type="GO" id="GO:0005730">
    <property type="term" value="C:nucleolus"/>
    <property type="evidence" value="ECO:0007669"/>
    <property type="project" value="TreeGrafter"/>
</dbReference>
<evidence type="ECO:0000256" key="2">
    <source>
        <dbReference type="ARBA" id="ARBA00018397"/>
    </source>
</evidence>
<gene>
    <name evidence="5" type="ORF">EYC84_007753</name>
</gene>
<dbReference type="SUPFAM" id="SSF57716">
    <property type="entry name" value="Glucocorticoid receptor-like (DNA-binding domain)"/>
    <property type="match status" value="1"/>
</dbReference>
<dbReference type="PANTHER" id="PTHR10792">
    <property type="entry name" value="60S RIBOSOMAL PROTEIN L24"/>
    <property type="match status" value="1"/>
</dbReference>
<dbReference type="InterPro" id="IPR000988">
    <property type="entry name" value="Ribosomal_eL24-rel_N"/>
</dbReference>
<evidence type="ECO:0000256" key="3">
    <source>
        <dbReference type="ARBA" id="ARBA00022517"/>
    </source>
</evidence>
<dbReference type="GO" id="GO:0003735">
    <property type="term" value="F:structural constituent of ribosome"/>
    <property type="evidence" value="ECO:0007669"/>
    <property type="project" value="InterPro"/>
</dbReference>
<dbReference type="InterPro" id="IPR056366">
    <property type="entry name" value="Ribosomal_eL24"/>
</dbReference>
<comment type="similarity">
    <text evidence="1">Belongs to the eukaryotic ribosomal protein eL24 family.</text>
</comment>
<feature type="domain" description="TRASH" evidence="4">
    <location>
        <begin position="43"/>
        <end position="81"/>
    </location>
</feature>
<dbReference type="EMBL" id="VICG01000009">
    <property type="protein sequence ID" value="KAA8568759.1"/>
    <property type="molecule type" value="Genomic_DNA"/>
</dbReference>
<proteinExistence type="inferred from homology"/>
<evidence type="ECO:0000313" key="6">
    <source>
        <dbReference type="Proteomes" id="UP000322873"/>
    </source>
</evidence>
<dbReference type="AlphaFoldDB" id="A0A5M9JLA1"/>
<sequence>MRKVGLPPKFLKFIDIYFISIDNPVQRQGGSENNTATMRIETCYFCSQPCYPSKGITFVRNDARTFRFCRSKCHKNFKMKRNPRKLKWTKAFRKAAGKEMVVDSTLNFSAAATFRPLQP</sequence>
<reference evidence="5 6" key="1">
    <citation type="submission" date="2019-06" db="EMBL/GenBank/DDBJ databases">
        <title>Genome Sequence of the Brown Rot Fungal Pathogen Monilinia fructicola.</title>
        <authorList>
            <person name="De Miccolis Angelini R.M."/>
            <person name="Landi L."/>
            <person name="Abate D."/>
            <person name="Pollastro S."/>
            <person name="Romanazzi G."/>
            <person name="Faretra F."/>
        </authorList>
    </citation>
    <scope>NUCLEOTIDE SEQUENCE [LARGE SCALE GENOMIC DNA]</scope>
    <source>
        <strain evidence="5 6">Mfrc123</strain>
    </source>
</reference>
<dbReference type="VEuPathDB" id="FungiDB:MFRU_012g02470"/>
<dbReference type="GO" id="GO:1902626">
    <property type="term" value="P:assembly of large subunit precursor of preribosome"/>
    <property type="evidence" value="ECO:0007669"/>
    <property type="project" value="UniProtKB-ARBA"/>
</dbReference>
<dbReference type="Pfam" id="PF01246">
    <property type="entry name" value="Ribosomal_L24e"/>
    <property type="match status" value="1"/>
</dbReference>
<organism evidence="5 6">
    <name type="scientific">Monilinia fructicola</name>
    <name type="common">Brown rot fungus</name>
    <name type="synonym">Ciboria fructicola</name>
    <dbReference type="NCBI Taxonomy" id="38448"/>
    <lineage>
        <taxon>Eukaryota</taxon>
        <taxon>Fungi</taxon>
        <taxon>Dikarya</taxon>
        <taxon>Ascomycota</taxon>
        <taxon>Pezizomycotina</taxon>
        <taxon>Leotiomycetes</taxon>
        <taxon>Helotiales</taxon>
        <taxon>Sclerotiniaceae</taxon>
        <taxon>Monilinia</taxon>
    </lineage>
</organism>
<name>A0A5M9JLA1_MONFR</name>
<keyword evidence="3" id="KW-0690">Ribosome biogenesis</keyword>
<dbReference type="SMART" id="SM00746">
    <property type="entry name" value="TRASH"/>
    <property type="match status" value="1"/>
</dbReference>
<evidence type="ECO:0000313" key="5">
    <source>
        <dbReference type="EMBL" id="KAA8568759.1"/>
    </source>
</evidence>
<dbReference type="CDD" id="cd00472">
    <property type="entry name" value="Ribosomal_L24e_L24"/>
    <property type="match status" value="1"/>
</dbReference>
<keyword evidence="6" id="KW-1185">Reference proteome</keyword>
<evidence type="ECO:0000259" key="4">
    <source>
        <dbReference type="SMART" id="SM00746"/>
    </source>
</evidence>
<dbReference type="InterPro" id="IPR038630">
    <property type="entry name" value="L24e/L24_sf"/>
</dbReference>